<keyword evidence="3" id="KW-0645">Protease</keyword>
<dbReference type="InterPro" id="IPR011055">
    <property type="entry name" value="Dup_hybrid_motif"/>
</dbReference>
<gene>
    <name evidence="11" type="ORF">GXW76_15580</name>
</gene>
<dbReference type="PANTHER" id="PTHR21666:SF288">
    <property type="entry name" value="CELL DIVISION PROTEIN YTFB"/>
    <property type="match status" value="1"/>
</dbReference>
<comment type="caution">
    <text evidence="11">The sequence shown here is derived from an EMBL/GenBank/DDBJ whole genome shotgun (WGS) entry which is preliminary data.</text>
</comment>
<dbReference type="GO" id="GO:0030313">
    <property type="term" value="C:cell envelope"/>
    <property type="evidence" value="ECO:0007669"/>
    <property type="project" value="UniProtKB-SubCell"/>
</dbReference>
<dbReference type="AlphaFoldDB" id="A0A9X9WZM1"/>
<dbReference type="CDD" id="cd12797">
    <property type="entry name" value="M23_peptidase"/>
    <property type="match status" value="1"/>
</dbReference>
<dbReference type="Pfam" id="PF01551">
    <property type="entry name" value="Peptidase_M23"/>
    <property type="match status" value="1"/>
</dbReference>
<evidence type="ECO:0000256" key="4">
    <source>
        <dbReference type="ARBA" id="ARBA00022723"/>
    </source>
</evidence>
<evidence type="ECO:0000259" key="10">
    <source>
        <dbReference type="Pfam" id="PF19425"/>
    </source>
</evidence>
<keyword evidence="7" id="KW-0482">Metalloprotease</keyword>
<keyword evidence="4" id="KW-0479">Metal-binding</keyword>
<evidence type="ECO:0000259" key="9">
    <source>
        <dbReference type="Pfam" id="PF01551"/>
    </source>
</evidence>
<reference evidence="11" key="1">
    <citation type="submission" date="2020-01" db="EMBL/GenBank/DDBJ databases">
        <authorList>
            <person name="Rat A."/>
        </authorList>
    </citation>
    <scope>NUCLEOTIDE SEQUENCE</scope>
    <source>
        <strain evidence="11">LMG 31231</strain>
    </source>
</reference>
<keyword evidence="12" id="KW-1185">Reference proteome</keyword>
<proteinExistence type="predicted"/>
<evidence type="ECO:0000256" key="8">
    <source>
        <dbReference type="SAM" id="SignalP"/>
    </source>
</evidence>
<feature type="chain" id="PRO_5040801224" evidence="8">
    <location>
        <begin position="25"/>
        <end position="416"/>
    </location>
</feature>
<dbReference type="Gene3D" id="2.70.70.10">
    <property type="entry name" value="Glucose Permease (Domain IIA)"/>
    <property type="match status" value="1"/>
</dbReference>
<dbReference type="Pfam" id="PF19425">
    <property type="entry name" value="Csd3_N2"/>
    <property type="match status" value="1"/>
</dbReference>
<organism evidence="11 12">
    <name type="scientific">Neoroseomonas soli</name>
    <dbReference type="NCBI Taxonomy" id="1081025"/>
    <lineage>
        <taxon>Bacteria</taxon>
        <taxon>Pseudomonadati</taxon>
        <taxon>Pseudomonadota</taxon>
        <taxon>Alphaproteobacteria</taxon>
        <taxon>Acetobacterales</taxon>
        <taxon>Acetobacteraceae</taxon>
        <taxon>Neoroseomonas</taxon>
    </lineage>
</organism>
<keyword evidence="6" id="KW-0862">Zinc</keyword>
<evidence type="ECO:0000256" key="6">
    <source>
        <dbReference type="ARBA" id="ARBA00022833"/>
    </source>
</evidence>
<keyword evidence="8" id="KW-0732">Signal</keyword>
<dbReference type="Gene3D" id="3.10.450.350">
    <property type="match status" value="2"/>
</dbReference>
<dbReference type="RefSeq" id="WP_211863013.1">
    <property type="nucleotide sequence ID" value="NZ_JAAEDM010000044.1"/>
</dbReference>
<accession>A0A9X9WZM1</accession>
<dbReference type="EMBL" id="JAAEDM010000044">
    <property type="protein sequence ID" value="MBR0672600.1"/>
    <property type="molecule type" value="Genomic_DNA"/>
</dbReference>
<feature type="signal peptide" evidence="8">
    <location>
        <begin position="1"/>
        <end position="24"/>
    </location>
</feature>
<dbReference type="GO" id="GO:0004222">
    <property type="term" value="F:metalloendopeptidase activity"/>
    <property type="evidence" value="ECO:0007669"/>
    <property type="project" value="TreeGrafter"/>
</dbReference>
<comment type="subcellular location">
    <subcellularLocation>
        <location evidence="2">Cell envelope</location>
    </subcellularLocation>
</comment>
<dbReference type="Proteomes" id="UP001138751">
    <property type="component" value="Unassembled WGS sequence"/>
</dbReference>
<reference evidence="11" key="2">
    <citation type="journal article" date="2021" name="Syst. Appl. Microbiol.">
        <title>Roseomonas hellenica sp. nov., isolated from roots of wild-growing Alkanna tinctoria.</title>
        <authorList>
            <person name="Rat A."/>
            <person name="Naranjo H.D."/>
            <person name="Lebbe L."/>
            <person name="Cnockaert M."/>
            <person name="Krigas N."/>
            <person name="Grigoriadou K."/>
            <person name="Maloupa E."/>
            <person name="Willems A."/>
        </authorList>
    </citation>
    <scope>NUCLEOTIDE SEQUENCE</scope>
    <source>
        <strain evidence="11">LMG 31231</strain>
    </source>
</reference>
<name>A0A9X9WZM1_9PROT</name>
<evidence type="ECO:0000256" key="2">
    <source>
        <dbReference type="ARBA" id="ARBA00004196"/>
    </source>
</evidence>
<keyword evidence="5" id="KW-0378">Hydrolase</keyword>
<dbReference type="SUPFAM" id="SSF51261">
    <property type="entry name" value="Duplicated hybrid motif"/>
    <property type="match status" value="1"/>
</dbReference>
<protein>
    <submittedName>
        <fullName evidence="11">M23 family metallopeptidase</fullName>
    </submittedName>
</protein>
<evidence type="ECO:0000313" key="12">
    <source>
        <dbReference type="Proteomes" id="UP001138751"/>
    </source>
</evidence>
<dbReference type="InterPro" id="IPR050570">
    <property type="entry name" value="Cell_wall_metabolism_enzyme"/>
</dbReference>
<dbReference type="InterPro" id="IPR016047">
    <property type="entry name" value="M23ase_b-sheet_dom"/>
</dbReference>
<dbReference type="PANTHER" id="PTHR21666">
    <property type="entry name" value="PEPTIDASE-RELATED"/>
    <property type="match status" value="1"/>
</dbReference>
<feature type="domain" description="M23ase beta-sheet core" evidence="9">
    <location>
        <begin position="276"/>
        <end position="373"/>
    </location>
</feature>
<dbReference type="InterPro" id="IPR045834">
    <property type="entry name" value="Csd3_N2"/>
</dbReference>
<evidence type="ECO:0000256" key="5">
    <source>
        <dbReference type="ARBA" id="ARBA00022801"/>
    </source>
</evidence>
<feature type="domain" description="Csd3-like second N-terminal" evidence="10">
    <location>
        <begin position="148"/>
        <end position="264"/>
    </location>
</feature>
<evidence type="ECO:0000256" key="7">
    <source>
        <dbReference type="ARBA" id="ARBA00023049"/>
    </source>
</evidence>
<dbReference type="FunFam" id="2.70.70.10:FF:000006">
    <property type="entry name" value="M23 family peptidase"/>
    <property type="match status" value="1"/>
</dbReference>
<comment type="cofactor">
    <cofactor evidence="1">
        <name>Zn(2+)</name>
        <dbReference type="ChEBI" id="CHEBI:29105"/>
    </cofactor>
</comment>
<evidence type="ECO:0000256" key="1">
    <source>
        <dbReference type="ARBA" id="ARBA00001947"/>
    </source>
</evidence>
<evidence type="ECO:0000256" key="3">
    <source>
        <dbReference type="ARBA" id="ARBA00022670"/>
    </source>
</evidence>
<dbReference type="GO" id="GO:0046872">
    <property type="term" value="F:metal ion binding"/>
    <property type="evidence" value="ECO:0007669"/>
    <property type="project" value="UniProtKB-KW"/>
</dbReference>
<dbReference type="GO" id="GO:0006508">
    <property type="term" value="P:proteolysis"/>
    <property type="evidence" value="ECO:0007669"/>
    <property type="project" value="UniProtKB-KW"/>
</dbReference>
<sequence length="416" mass="44859">MPFRLALAILPISALFLAAGSARSQPALEPPAAVAEDAEPAEQAPRFHERVLLVRRGDTLGGLLASAGVDAGEAHAALTALAPLFPPSALRPGDEVGIRLSTDETPTLLEIELEPQPGRTVRVLPREGRGWHAEESLTPRQRFVVRAGGTVDGGLFPAMTRAGLPGGLALSLIRVLGHQVDFQRDLQPGDRFAILFERYRDGDGDILGHGQILRAEFTLSGRTLAVWRHKDGRGHTDWYDSEGRSLRRTFLRTPLDGARVTSRFGMRSHPALGFNRMHQGIDFGAPTGTPIYAAADGVVVSAKREGGYGLMVRLRHASGVETRYAHMSRFGRGITSGRRVRQGDVIGAVGSTGLSTGPHLHYEVIASGRPVNPARHVQQTVRLAGQDLAAFRTGQRQLDRLLARLGAREEVAMAAD</sequence>
<evidence type="ECO:0000313" key="11">
    <source>
        <dbReference type="EMBL" id="MBR0672600.1"/>
    </source>
</evidence>